<sequence>MKRFGKRDASQCVIIPEAANTNGWQAIRQWPVLVQYEEIEKRTAEHRQYLAQLENHDLVQKPNNTCINKATMWWNLQGIWAMPGVYRVDLITRLIEQPGVYCEDESKMVNPPGFQWPHCVPKHDDMDVDTEANEDLLIWAETLILDISADCLPEKGLIEVTEASQIQSLVEIVG</sequence>
<evidence type="ECO:0000313" key="1">
    <source>
        <dbReference type="EMBL" id="KAK9943417.1"/>
    </source>
</evidence>
<name>A0AAW1Y3E2_RUBAR</name>
<comment type="caution">
    <text evidence="1">The sequence shown here is derived from an EMBL/GenBank/DDBJ whole genome shotgun (WGS) entry which is preliminary data.</text>
</comment>
<keyword evidence="2" id="KW-1185">Reference proteome</keyword>
<evidence type="ECO:0000313" key="2">
    <source>
        <dbReference type="Proteomes" id="UP001457282"/>
    </source>
</evidence>
<reference evidence="1 2" key="1">
    <citation type="journal article" date="2023" name="G3 (Bethesda)">
        <title>A chromosome-length genome assembly and annotation of blackberry (Rubus argutus, cv. 'Hillquist').</title>
        <authorList>
            <person name="Bruna T."/>
            <person name="Aryal R."/>
            <person name="Dudchenko O."/>
            <person name="Sargent D.J."/>
            <person name="Mead D."/>
            <person name="Buti M."/>
            <person name="Cavallini A."/>
            <person name="Hytonen T."/>
            <person name="Andres J."/>
            <person name="Pham M."/>
            <person name="Weisz D."/>
            <person name="Mascagni F."/>
            <person name="Usai G."/>
            <person name="Natali L."/>
            <person name="Bassil N."/>
            <person name="Fernandez G.E."/>
            <person name="Lomsadze A."/>
            <person name="Armour M."/>
            <person name="Olukolu B."/>
            <person name="Poorten T."/>
            <person name="Britton C."/>
            <person name="Davik J."/>
            <person name="Ashrafi H."/>
            <person name="Aiden E.L."/>
            <person name="Borodovsky M."/>
            <person name="Worthington M."/>
        </authorList>
    </citation>
    <scope>NUCLEOTIDE SEQUENCE [LARGE SCALE GENOMIC DNA]</scope>
    <source>
        <strain evidence="1">PI 553951</strain>
    </source>
</reference>
<organism evidence="1 2">
    <name type="scientific">Rubus argutus</name>
    <name type="common">Southern blackberry</name>
    <dbReference type="NCBI Taxonomy" id="59490"/>
    <lineage>
        <taxon>Eukaryota</taxon>
        <taxon>Viridiplantae</taxon>
        <taxon>Streptophyta</taxon>
        <taxon>Embryophyta</taxon>
        <taxon>Tracheophyta</taxon>
        <taxon>Spermatophyta</taxon>
        <taxon>Magnoliopsida</taxon>
        <taxon>eudicotyledons</taxon>
        <taxon>Gunneridae</taxon>
        <taxon>Pentapetalae</taxon>
        <taxon>rosids</taxon>
        <taxon>fabids</taxon>
        <taxon>Rosales</taxon>
        <taxon>Rosaceae</taxon>
        <taxon>Rosoideae</taxon>
        <taxon>Rosoideae incertae sedis</taxon>
        <taxon>Rubus</taxon>
    </lineage>
</organism>
<protein>
    <submittedName>
        <fullName evidence="1">Uncharacterized protein</fullName>
    </submittedName>
</protein>
<dbReference type="Proteomes" id="UP001457282">
    <property type="component" value="Unassembled WGS sequence"/>
</dbReference>
<dbReference type="EMBL" id="JBEDUW010000002">
    <property type="protein sequence ID" value="KAK9943417.1"/>
    <property type="molecule type" value="Genomic_DNA"/>
</dbReference>
<gene>
    <name evidence="1" type="ORF">M0R45_009025</name>
</gene>
<proteinExistence type="predicted"/>
<dbReference type="AlphaFoldDB" id="A0AAW1Y3E2"/>
<accession>A0AAW1Y3E2</accession>